<feature type="domain" description="Bacillithiol biosynthesis BshC N-terminal Rossmann-like" evidence="3">
    <location>
        <begin position="7"/>
        <end position="375"/>
    </location>
</feature>
<keyword evidence="1 2" id="KW-0436">Ligase</keyword>
<dbReference type="EMBL" id="VYQF01000001">
    <property type="protein sequence ID" value="KAA9041042.1"/>
    <property type="molecule type" value="Genomic_DNA"/>
</dbReference>
<feature type="domain" description="Bacillithiol biosynthesis BshC C-terminal coiled-coil" evidence="4">
    <location>
        <begin position="377"/>
        <end position="532"/>
    </location>
</feature>
<dbReference type="InterPro" id="IPR055399">
    <property type="entry name" value="CC_BshC"/>
</dbReference>
<evidence type="ECO:0000259" key="4">
    <source>
        <dbReference type="Pfam" id="PF24850"/>
    </source>
</evidence>
<protein>
    <recommendedName>
        <fullName evidence="2">Putative cysteine ligase BshC</fullName>
        <ecNumber evidence="2">6.-.-.-</ecNumber>
    </recommendedName>
</protein>
<dbReference type="PIRSF" id="PIRSF012535">
    <property type="entry name" value="UCP012535"/>
    <property type="match status" value="1"/>
</dbReference>
<evidence type="ECO:0000313" key="5">
    <source>
        <dbReference type="EMBL" id="KAA9041042.1"/>
    </source>
</evidence>
<accession>A0A5J5INF4</accession>
<dbReference type="AlphaFoldDB" id="A0A5J5INF4"/>
<name>A0A5J5INF4_9BACT</name>
<dbReference type="GO" id="GO:0016874">
    <property type="term" value="F:ligase activity"/>
    <property type="evidence" value="ECO:0007669"/>
    <property type="project" value="UniProtKB-UniRule"/>
</dbReference>
<reference evidence="5 6" key="1">
    <citation type="submission" date="2019-09" db="EMBL/GenBank/DDBJ databases">
        <title>Draft genome sequence of Ginsengibacter sp. BR5-29.</title>
        <authorList>
            <person name="Im W.-T."/>
        </authorList>
    </citation>
    <scope>NUCLEOTIDE SEQUENCE [LARGE SCALE GENOMIC DNA]</scope>
    <source>
        <strain evidence="5 6">BR5-29</strain>
    </source>
</reference>
<dbReference type="Pfam" id="PF10079">
    <property type="entry name" value="Rossmann-like_BshC"/>
    <property type="match status" value="1"/>
</dbReference>
<dbReference type="NCBIfam" id="TIGR03998">
    <property type="entry name" value="thiol_BshC"/>
    <property type="match status" value="1"/>
</dbReference>
<keyword evidence="6" id="KW-1185">Reference proteome</keyword>
<dbReference type="InterPro" id="IPR011199">
    <property type="entry name" value="Bacillithiol_biosynth_BshC"/>
</dbReference>
<comment type="similarity">
    <text evidence="2">Belongs to the BshC family.</text>
</comment>
<dbReference type="HAMAP" id="MF_01867">
    <property type="entry name" value="BshC"/>
    <property type="match status" value="1"/>
</dbReference>
<evidence type="ECO:0000313" key="6">
    <source>
        <dbReference type="Proteomes" id="UP000326903"/>
    </source>
</evidence>
<comment type="caution">
    <text evidence="5">The sequence shown here is derived from an EMBL/GenBank/DDBJ whole genome shotgun (WGS) entry which is preliminary data.</text>
</comment>
<gene>
    <name evidence="2 5" type="primary">bshC</name>
    <name evidence="5" type="ORF">FW778_03095</name>
</gene>
<dbReference type="Proteomes" id="UP000326903">
    <property type="component" value="Unassembled WGS sequence"/>
</dbReference>
<proteinExistence type="inferred from homology"/>
<dbReference type="Pfam" id="PF24850">
    <property type="entry name" value="CC_BshC"/>
    <property type="match status" value="1"/>
</dbReference>
<evidence type="ECO:0000259" key="3">
    <source>
        <dbReference type="Pfam" id="PF10079"/>
    </source>
</evidence>
<dbReference type="RefSeq" id="WP_150413131.1">
    <property type="nucleotide sequence ID" value="NZ_VYQF01000001.1"/>
</dbReference>
<organism evidence="5 6">
    <name type="scientific">Ginsengibacter hankyongi</name>
    <dbReference type="NCBI Taxonomy" id="2607284"/>
    <lineage>
        <taxon>Bacteria</taxon>
        <taxon>Pseudomonadati</taxon>
        <taxon>Bacteroidota</taxon>
        <taxon>Chitinophagia</taxon>
        <taxon>Chitinophagales</taxon>
        <taxon>Chitinophagaceae</taxon>
        <taxon>Ginsengibacter</taxon>
    </lineage>
</organism>
<dbReference type="EC" id="6.-.-.-" evidence="2"/>
<evidence type="ECO:0000256" key="1">
    <source>
        <dbReference type="ARBA" id="ARBA00022598"/>
    </source>
</evidence>
<evidence type="ECO:0000256" key="2">
    <source>
        <dbReference type="HAMAP-Rule" id="MF_01867"/>
    </source>
</evidence>
<sequence>MSQAFQSQYIPYSATGKFAKIILDYVAGANDLKDFYEHELNINGITDSINERRNFNTNRKLLVEQLQLQYKNIGDSDKVEANIDALSNENTFTVCTAHQPNIFTGHLYFIYKILHTIKLADDLKKQLPQYNFVPVFFMGSEDADLEELNHVVVDGKKYVWNTMQTGAVGRMKVDDSLLLLMNELEGRLSVEEHGKKIIELLKKCFQKDSTIQQSTFLLVHELFKNYGLIVFLPDNASLKNEMSAIFEEDIFENMSSNIVSKTSEKLSQKYKVQAHPREINLFYLKDDIRNRIVQVEDHYLVHDTKLFFTKDELKNELKNHPERFSPNVILRGLFQEMMLPNIAFIGGGGEIAYWLELKDLFQYYKVPFPLLIVRNSFLIIEKRYHQHMVKLDLLSPDLFKGEEGVVNEIVTRQTNHRLKLDEEKFQMQQAYYSIKKLVKEIDVTLEQHAEALETKSLKKLSALEKKMFRAEKRKFEDQKNQLSKIFSVLFPQGNLQERIENFMLYYARLGDDFFKILYENSLTLEQEFCIIEEN</sequence>
<dbReference type="InterPro" id="IPR055398">
    <property type="entry name" value="Rossmann-like_BshC"/>
</dbReference>